<evidence type="ECO:0000259" key="2">
    <source>
        <dbReference type="Pfam" id="PF01935"/>
    </source>
</evidence>
<reference evidence="5" key="1">
    <citation type="submission" date="2012-12" db="EMBL/GenBank/DDBJ databases">
        <title>Genome Sequence of Photobacterium leiognathi lrivu.4.1.</title>
        <authorList>
            <person name="Urbanczyk H."/>
            <person name="Ogura Y."/>
            <person name="Hayashi T."/>
            <person name="Dunlap P.V."/>
        </authorList>
    </citation>
    <scope>NUCLEOTIDE SEQUENCE [LARGE SCALE GENOMIC DNA]</scope>
    <source>
        <strain evidence="5">lrivu.4.1</strain>
    </source>
</reference>
<feature type="transmembrane region" description="Helical" evidence="1">
    <location>
        <begin position="56"/>
        <end position="78"/>
    </location>
</feature>
<feature type="domain" description="TraD/TraG TraM recognition site" evidence="3">
    <location>
        <begin position="404"/>
        <end position="505"/>
    </location>
</feature>
<dbReference type="InterPro" id="IPR027417">
    <property type="entry name" value="P-loop_NTPase"/>
</dbReference>
<dbReference type="AlphaFoldDB" id="V5F603"/>
<dbReference type="EMBL" id="DF196820">
    <property type="protein sequence ID" value="GAD31368.1"/>
    <property type="molecule type" value="Genomic_DNA"/>
</dbReference>
<feature type="domain" description="Helicase HerA central" evidence="2">
    <location>
        <begin position="184"/>
        <end position="233"/>
    </location>
</feature>
<dbReference type="InterPro" id="IPR032689">
    <property type="entry name" value="TraG-D_C"/>
</dbReference>
<dbReference type="InterPro" id="IPR002789">
    <property type="entry name" value="HerA_central"/>
</dbReference>
<dbReference type="InterPro" id="IPR051162">
    <property type="entry name" value="T4SS_component"/>
</dbReference>
<organism evidence="4 5">
    <name type="scientific">Photobacterium leiognathi lrivu.4.1</name>
    <dbReference type="NCBI Taxonomy" id="1248232"/>
    <lineage>
        <taxon>Bacteria</taxon>
        <taxon>Pseudomonadati</taxon>
        <taxon>Pseudomonadota</taxon>
        <taxon>Gammaproteobacteria</taxon>
        <taxon>Vibrionales</taxon>
        <taxon>Vibrionaceae</taxon>
        <taxon>Photobacterium</taxon>
    </lineage>
</organism>
<dbReference type="Gene3D" id="3.40.50.300">
    <property type="entry name" value="P-loop containing nucleotide triphosphate hydrolases"/>
    <property type="match status" value="1"/>
</dbReference>
<accession>V5F603</accession>
<dbReference type="PANTHER" id="PTHR30121:SF6">
    <property type="entry name" value="SLR6007 PROTEIN"/>
    <property type="match status" value="1"/>
</dbReference>
<dbReference type="Pfam" id="PF01935">
    <property type="entry name" value="DUF87"/>
    <property type="match status" value="1"/>
</dbReference>
<dbReference type="SUPFAM" id="SSF52540">
    <property type="entry name" value="P-loop containing nucleoside triphosphate hydrolases"/>
    <property type="match status" value="1"/>
</dbReference>
<feature type="transmembrane region" description="Helical" evidence="1">
    <location>
        <begin position="20"/>
        <end position="44"/>
    </location>
</feature>
<gene>
    <name evidence="4" type="ORF">PLEI_3026</name>
</gene>
<dbReference type="PANTHER" id="PTHR30121">
    <property type="entry name" value="UNCHARACTERIZED PROTEIN YJGR-RELATED"/>
    <property type="match status" value="1"/>
</dbReference>
<dbReference type="InterPro" id="IPR016387">
    <property type="entry name" value="Mobilization_MobA"/>
</dbReference>
<protein>
    <submittedName>
        <fullName evidence="4">Putative mobilization mobB protein</fullName>
    </submittedName>
</protein>
<evidence type="ECO:0000313" key="4">
    <source>
        <dbReference type="EMBL" id="GAD31368.1"/>
    </source>
</evidence>
<proteinExistence type="predicted"/>
<dbReference type="HOGENOM" id="CLU_032977_0_0_6"/>
<keyword evidence="1" id="KW-0812">Transmembrane</keyword>
<dbReference type="Pfam" id="PF12696">
    <property type="entry name" value="TraG-D_C"/>
    <property type="match status" value="1"/>
</dbReference>
<name>V5F603_PHOLE</name>
<sequence length="636" mass="71988">MYDLFTLQWQAIGLNILSTLYVFSFHYSTILSAIAGLFLPTLYFDKPEKGRHSSALRNVILMTGWCCFFFGTLANFTIPRLMHWYQHAIGMNETFVRYSIWQFALIPIFLISMIVHFFCRRELDSTLNQLRLQFTKKTKAEREMRTDVRTVRDLLPDTLDYDPEHYIDLDKGVFVGLDIYHEPQYIPLNEFQKQHCDILGTTGAGKGVACGLILYQLILADEGVFVLDPKNDEWAPHLMKLACERAGKPFHLINLNEDQPQLNLLAETTPDQIEELLVAGFSFGEKGDVADFYRIDDRKAARKTPRLASDDERKTLAHLFKSDYVQSLDEVVKAFFGKMEEMACVTSINAPNGLNLNAIFNEGGCCYVIGSLRNSKIIIAQKMILIRLLQLAEMRDRVNGKPRPIAIFLDELKYHISKASMEGLGAARDKGVHMLLAHQSVADLRDCPADLNADAVVGAVVENTKFKLVYKLQDPETAKWVAAMSGTILVDDETRIAETTTALSEIIDDKRTIRQAERNYVDSNMLMFLPPFVSYIFTATDTPRASLIAPIKVKKSTLEIYHSVDPEHQEKDLTASLLDDETPLFSSNIEALIPTVQPLISSQPHPAEESPQEVLDESTINELIDQSDLLFEENQS</sequence>
<evidence type="ECO:0000256" key="1">
    <source>
        <dbReference type="SAM" id="Phobius"/>
    </source>
</evidence>
<keyword evidence="1" id="KW-0472">Membrane</keyword>
<dbReference type="RefSeq" id="WP_023934200.1">
    <property type="nucleotide sequence ID" value="NZ_DF196820.1"/>
</dbReference>
<keyword evidence="1" id="KW-1133">Transmembrane helix</keyword>
<feature type="transmembrane region" description="Helical" evidence="1">
    <location>
        <begin position="98"/>
        <end position="119"/>
    </location>
</feature>
<dbReference type="eggNOG" id="COG3505">
    <property type="taxonomic scope" value="Bacteria"/>
</dbReference>
<evidence type="ECO:0000313" key="5">
    <source>
        <dbReference type="Proteomes" id="UP000030675"/>
    </source>
</evidence>
<evidence type="ECO:0000259" key="3">
    <source>
        <dbReference type="Pfam" id="PF12696"/>
    </source>
</evidence>
<dbReference type="Proteomes" id="UP000030675">
    <property type="component" value="Unassembled WGS sequence"/>
</dbReference>
<dbReference type="PIRSF" id="PIRSF003273">
    <property type="entry name" value="Mobilization_MobA"/>
    <property type="match status" value="1"/>
</dbReference>